<keyword evidence="1" id="KW-0175">Coiled coil</keyword>
<dbReference type="CDD" id="cd06503">
    <property type="entry name" value="ATP-synt_Fo_b"/>
    <property type="match status" value="1"/>
</dbReference>
<dbReference type="CDD" id="cd19958">
    <property type="entry name" value="pyocin_knob"/>
    <property type="match status" value="1"/>
</dbReference>
<dbReference type="InterPro" id="IPR030392">
    <property type="entry name" value="S74_ICA"/>
</dbReference>
<sequence>MLYRQIILEWGQDTESGVWGLGYSPDNGKNFYVLNTTHGRKYRAEDGNRLYPYISDQIQDKIDTVVAPAKSAADSAYSMASQAVEQAEVTKQAQAETAEALNEAKVGANEAASRAVSAMDEAKRIGTLLDDNQKDIDEQNKSLEDLRGQVTSLNSASTKITSDVSQARTDLATEKARLDQVAEQAATNSTNIATYKATNDGLSAQLATTQGDVADLQANATKLQSSMTNAQSDISLLKQTASGIQTDVANTKSDISQIDQKADSIKSTVSGLSTDVTGLKSSTSQLTTQLAQTNSSVSITAQKADNAVSTANSANDKASAAASDVAQIKVTADGVTTIAKNAQSDATLAEQTATEAKTTATNASGDATVAKQTASEAKTTATNAQSGVSILQQTASNISSRVSSVENSVKTQIISSAIDLNTLTTRGLYSIQTTSQTNSPASNWAMVSVQGNADDGTRLYQSWWADADSTKIYYRSRLGGTWTAWSTKADTSDITALQAKITSNSTAIDQNKKSIALKADQTTVDTLKGTVSQNTATLTTQADEIKNKVTRSDVTGMLTGYATQDYTQSLVTQKADEWNVNLTKLKNDTQTSLTQLAVGVEGVQAQVYNSDGSSKITQLSNLIATKVSQDDYNSQITQLKNDINLRVAKGDVISQINQEAGGDTLIQVSNGKKSLILDAGNTIITGKAWIPDAAISSISADKIMLGSSALYNSDGTLNLVNQSNDLKALIQVKQGLVQDTTQSIISFSSDYNNRAFSVTPVGATVTPTLFFERYDQTAGHWLGFTRNEVRRDGLMFNTWDNDGERFFVACHARFDRNISATGNIYQGSWNGTTGKPLAGVLSIQSGNTIWSGSDFLAIGDHLSNSFTNVMARSFSQQSTLSSKTNIETVDPKDALDLVNRTDIRSYQYKTDVAEGKAKRYTSLIIDDVNDVSKYYAPDEFTNEERTGRDDGSAVGYLFLAIQELTRRIKTLEEKLNG</sequence>
<evidence type="ECO:0000256" key="1">
    <source>
        <dbReference type="SAM" id="Coils"/>
    </source>
</evidence>
<dbReference type="EMBL" id="AYHA01000161">
    <property type="protein sequence ID" value="ESS00604.1"/>
    <property type="molecule type" value="Genomic_DNA"/>
</dbReference>
<evidence type="ECO:0000313" key="3">
    <source>
        <dbReference type="EMBL" id="ESS00604.1"/>
    </source>
</evidence>
<dbReference type="Proteomes" id="UP000018412">
    <property type="component" value="Unassembled WGS sequence"/>
</dbReference>
<accession>A0A829LR16</accession>
<name>A0A829LR16_LIMFE</name>
<dbReference type="PROSITE" id="PS51688">
    <property type="entry name" value="ICA"/>
    <property type="match status" value="1"/>
</dbReference>
<protein>
    <recommendedName>
        <fullName evidence="2">Peptidase S74 domain-containing protein</fullName>
    </recommendedName>
</protein>
<evidence type="ECO:0000313" key="4">
    <source>
        <dbReference type="Proteomes" id="UP000018412"/>
    </source>
</evidence>
<dbReference type="SUPFAM" id="SSF57997">
    <property type="entry name" value="Tropomyosin"/>
    <property type="match status" value="1"/>
</dbReference>
<feature type="coiled-coil region" evidence="1">
    <location>
        <begin position="129"/>
        <end position="184"/>
    </location>
</feature>
<reference evidence="4" key="1">
    <citation type="submission" date="2013-10" db="EMBL/GenBank/DDBJ databases">
        <title>Draft genome sequence of Lactobacillus fermentum NB-22.</title>
        <authorList>
            <person name="Chaplin A.V."/>
            <person name="Shkoporov A.N."/>
            <person name="Khokhlova E.V."/>
            <person name="Efimov B.A."/>
            <person name="Kafarskaia L.I."/>
        </authorList>
    </citation>
    <scope>NUCLEOTIDE SEQUENCE [LARGE SCALE GENOMIC DNA]</scope>
    <source>
        <strain evidence="4">NB-22</strain>
    </source>
</reference>
<reference evidence="3 4" key="2">
    <citation type="journal article" date="2015" name="Genome Announc.">
        <title>Draft Genome Sequence of Lactobacillus fermentum NB-22.</title>
        <authorList>
            <person name="Chaplin A.V."/>
            <person name="Shkoporov A.N."/>
            <person name="Efimov B.A."/>
            <person name="Pikina A.P."/>
            <person name="Borisova O.Y."/>
            <person name="Gladko I.A."/>
            <person name="Postnikova E.A."/>
            <person name="Lordkipanidze A.E."/>
            <person name="Kafarskaia L.I."/>
        </authorList>
    </citation>
    <scope>NUCLEOTIDE SEQUENCE [LARGE SCALE GENOMIC DNA]</scope>
    <source>
        <strain evidence="3 4">NB-22</strain>
    </source>
</reference>
<dbReference type="Pfam" id="PF13884">
    <property type="entry name" value="Peptidase_S74"/>
    <property type="match status" value="1"/>
</dbReference>
<gene>
    <name evidence="3" type="ORF">NB22_09400</name>
</gene>
<dbReference type="RefSeq" id="WP_023466885.1">
    <property type="nucleotide sequence ID" value="NZ_KI546276.1"/>
</dbReference>
<comment type="caution">
    <text evidence="3">The sequence shown here is derived from an EMBL/GenBank/DDBJ whole genome shotgun (WGS) entry which is preliminary data.</text>
</comment>
<feature type="domain" description="Peptidase S74" evidence="2">
    <location>
        <begin position="878"/>
        <end position="975"/>
    </location>
</feature>
<proteinExistence type="predicted"/>
<dbReference type="Gene3D" id="1.10.287.1490">
    <property type="match status" value="1"/>
</dbReference>
<organism evidence="3 4">
    <name type="scientific">Limosilactobacillus fermentum NB-22</name>
    <dbReference type="NCBI Taxonomy" id="1408443"/>
    <lineage>
        <taxon>Bacteria</taxon>
        <taxon>Bacillati</taxon>
        <taxon>Bacillota</taxon>
        <taxon>Bacilli</taxon>
        <taxon>Lactobacillales</taxon>
        <taxon>Lactobacillaceae</taxon>
        <taxon>Limosilactobacillus</taxon>
    </lineage>
</organism>
<dbReference type="AlphaFoldDB" id="A0A829LR16"/>
<evidence type="ECO:0000259" key="2">
    <source>
        <dbReference type="PROSITE" id="PS51688"/>
    </source>
</evidence>